<dbReference type="Pfam" id="PF25053">
    <property type="entry name" value="DUF7791"/>
    <property type="match status" value="1"/>
</dbReference>
<dbReference type="CDD" id="cd06137">
    <property type="entry name" value="DEDDh_RNase"/>
    <property type="match status" value="1"/>
</dbReference>
<organism evidence="3 4">
    <name type="scientific">Fusarium poae</name>
    <dbReference type="NCBI Taxonomy" id="36050"/>
    <lineage>
        <taxon>Eukaryota</taxon>
        <taxon>Fungi</taxon>
        <taxon>Dikarya</taxon>
        <taxon>Ascomycota</taxon>
        <taxon>Pezizomycotina</taxon>
        <taxon>Sordariomycetes</taxon>
        <taxon>Hypocreomycetidae</taxon>
        <taxon>Hypocreales</taxon>
        <taxon>Nectriaceae</taxon>
        <taxon>Fusarium</taxon>
    </lineage>
</organism>
<keyword evidence="4" id="KW-1185">Reference proteome</keyword>
<feature type="domain" description="C2H2-type" evidence="2">
    <location>
        <begin position="828"/>
        <end position="850"/>
    </location>
</feature>
<dbReference type="InterPro" id="IPR056884">
    <property type="entry name" value="NPHP3-like_N"/>
</dbReference>
<dbReference type="InterPro" id="IPR013520">
    <property type="entry name" value="Ribonucl_H"/>
</dbReference>
<dbReference type="InterPro" id="IPR027417">
    <property type="entry name" value="P-loop_NTPase"/>
</dbReference>
<dbReference type="PANTHER" id="PTHR10039:SF5">
    <property type="entry name" value="NACHT DOMAIN-CONTAINING PROTEIN"/>
    <property type="match status" value="1"/>
</dbReference>
<dbReference type="InterPro" id="IPR056693">
    <property type="entry name" value="DUF7791"/>
</dbReference>
<sequence length="1188" mass="135757">MKMDPLSILSVVAAAVQFVDFGQRLFSETWQIYRSASRQTLRLQNLSAISQDISQLSNNVKETFEAQKQGTSALDGSDRELLRLCRECDDIATRILTVMRKVSRQFETELATDREANRRAKRCGTGSYEPKSVGHCFRTAVRSWSQREEIAKIEELLQKVHQEIMTAAIMSIWRNSQSTKNWEFQFSSKLDTMIELLHQSLDAVGHFGPEQKQSYRRETVELTTVESMRHNSVTDQIANRLWRADWKPDPKLLDSFPQQTGLSVKELNSFICDSLRFDSMDNREEAITKAFDTTYQWVFNKDPLSSLNGVPMWSSLPDWLEGDPGLPYWITGKPGSGKSTMMKFILQHSILNQHLQRWSRGSQMYTIKYYAWRPGSEMARSEDGLLRTLLHQILQINPDMIPHLCPRRWSLFHAVRVTDAFPPWTTWELDESFDCLLNLGANTPLLAVFIDGLDEFDAAPVQLCKRIQKMSSYKTVKVCVASRPWPQFGDAFASSPGLQMHLLTNADIQSFVRGHFLGVVAFQELNALYRGGGEALLVDIVTKAKGVFLWTALVTQTLLENLIDGSGLPRLQEILDTMPSEIESLYDAIYAFIPKRLLPEVSAMLQLYVLAFGPVDWMMLWLADEVRADPAATKTQIQDLDMVKVQATLKRRLGARTRGILELVPATRTVEYLHRTAAEWVNHPRVWEQLRSVSPSGFDPNACLFQAEVIQMQNLQQSGRHHLPCHPSFWQDVARALSYASRVDECVVSDESLTELLDRFQEASTGSFGTFTEVDGHTIVKTISWPSYWGLEIRDMKGNTFDGIVTQFAILPYIRHKLKRKPALFHKCCRQCIRWFPTKQALAQHNSSKHKKSTEALKPQISMPNASTTASMFQYRFKDKSYKNPPLLDSSVIYDRLILKCHSSNRLKKEGYMLPSELRQGNREDSIAPYPSTLEPKRKAVALDCEMAGVRNGKSEIISICVVDFFSGQVLINSLVKPHQPIIEWRTNIHGIRPTTLSTAASKGQVLRGWEATRQELFKHINTDTILVGQSLQRDLKGLRVLHGKIFDTAIHTAEMVFGTDTDFGRLWSLQSLCADLLGLRIRQDSSTHEALEDSMAVREVALWCLSYPDNLEEWGKMAREKYIAEKLERSKGRRKKRGNAQRSAHVRKDVNGGRGYHYDYDYGYDDDELRWEDVIDWEMWPKSPPSD</sequence>
<dbReference type="InterPro" id="IPR036397">
    <property type="entry name" value="RNaseH_sf"/>
</dbReference>
<dbReference type="SUPFAM" id="SSF52540">
    <property type="entry name" value="P-loop containing nucleoside triphosphate hydrolases"/>
    <property type="match status" value="1"/>
</dbReference>
<dbReference type="GO" id="GO:0003676">
    <property type="term" value="F:nucleic acid binding"/>
    <property type="evidence" value="ECO:0007669"/>
    <property type="project" value="InterPro"/>
</dbReference>
<dbReference type="EMBL" id="LYXU01000003">
    <property type="protein sequence ID" value="OBS20214.1"/>
    <property type="molecule type" value="Genomic_DNA"/>
</dbReference>
<evidence type="ECO:0000313" key="4">
    <source>
        <dbReference type="Proteomes" id="UP000091967"/>
    </source>
</evidence>
<name>A0A1B8AIV3_FUSPO</name>
<dbReference type="Pfam" id="PF24883">
    <property type="entry name" value="NPHP3_N"/>
    <property type="match status" value="1"/>
</dbReference>
<dbReference type="Pfam" id="PF00929">
    <property type="entry name" value="RNase_T"/>
    <property type="match status" value="1"/>
</dbReference>
<dbReference type="STRING" id="36050.A0A1B8AIV3"/>
<dbReference type="Gene3D" id="3.30.420.10">
    <property type="entry name" value="Ribonuclease H-like superfamily/Ribonuclease H"/>
    <property type="match status" value="1"/>
</dbReference>
<evidence type="ECO:0000256" key="1">
    <source>
        <dbReference type="ARBA" id="ARBA00022737"/>
    </source>
</evidence>
<evidence type="ECO:0000259" key="2">
    <source>
        <dbReference type="PROSITE" id="PS00028"/>
    </source>
</evidence>
<dbReference type="Gene3D" id="3.40.50.300">
    <property type="entry name" value="P-loop containing nucleotide triphosphate hydrolases"/>
    <property type="match status" value="1"/>
</dbReference>
<evidence type="ECO:0000313" key="3">
    <source>
        <dbReference type="EMBL" id="OBS20214.1"/>
    </source>
</evidence>
<dbReference type="SUPFAM" id="SSF53098">
    <property type="entry name" value="Ribonuclease H-like"/>
    <property type="match status" value="1"/>
</dbReference>
<comment type="caution">
    <text evidence="3">The sequence shown here is derived from an EMBL/GenBank/DDBJ whole genome shotgun (WGS) entry which is preliminary data.</text>
</comment>
<reference evidence="3 4" key="1">
    <citation type="submission" date="2016-06" db="EMBL/GenBank/DDBJ databases">
        <title>Living apart together: crosstalk between the core and supernumerary genomes in a fungal plant pathogen.</title>
        <authorList>
            <person name="Vanheule A."/>
            <person name="Audenaert K."/>
            <person name="Warris S."/>
            <person name="Van De Geest H."/>
            <person name="Schijlen E."/>
            <person name="Hofte M."/>
            <person name="De Saeger S."/>
            <person name="Haesaert G."/>
            <person name="Waalwijk C."/>
            <person name="Van Der Lee T."/>
        </authorList>
    </citation>
    <scope>NUCLEOTIDE SEQUENCE [LARGE SCALE GENOMIC DNA]</scope>
    <source>
        <strain evidence="3 4">2516</strain>
    </source>
</reference>
<protein>
    <recommendedName>
        <fullName evidence="2">C2H2-type domain-containing protein</fullName>
    </recommendedName>
</protein>
<keyword evidence="1" id="KW-0677">Repeat</keyword>
<dbReference type="Proteomes" id="UP000091967">
    <property type="component" value="Unassembled WGS sequence"/>
</dbReference>
<dbReference type="OMA" id="ECDDIAT"/>
<gene>
    <name evidence="3" type="ORF">FPOA_06600</name>
</gene>
<proteinExistence type="predicted"/>
<dbReference type="PANTHER" id="PTHR10039">
    <property type="entry name" value="AMELOGENIN"/>
    <property type="match status" value="1"/>
</dbReference>
<accession>A0A1B8AIV3</accession>
<dbReference type="AlphaFoldDB" id="A0A1B8AIV3"/>
<dbReference type="PROSITE" id="PS00028">
    <property type="entry name" value="ZINC_FINGER_C2H2_1"/>
    <property type="match status" value="1"/>
</dbReference>
<dbReference type="InterPro" id="IPR012337">
    <property type="entry name" value="RNaseH-like_sf"/>
</dbReference>
<dbReference type="SMART" id="SM00479">
    <property type="entry name" value="EXOIII"/>
    <property type="match status" value="1"/>
</dbReference>
<dbReference type="InterPro" id="IPR013087">
    <property type="entry name" value="Znf_C2H2_type"/>
</dbReference>